<proteinExistence type="predicted"/>
<evidence type="ECO:0008006" key="3">
    <source>
        <dbReference type="Google" id="ProtNLM"/>
    </source>
</evidence>
<evidence type="ECO:0000313" key="1">
    <source>
        <dbReference type="EMBL" id="ETR72193.1"/>
    </source>
</evidence>
<comment type="caution">
    <text evidence="1">The sequence shown here is derived from an EMBL/GenBank/DDBJ whole genome shotgun (WGS) entry which is preliminary data.</text>
</comment>
<sequence>MKKMISNLKDPKGVSIVEIMVAILILSTGFLAIAKLQSQALKDIRWAQNRSSAIFLAQSYLESIPYDDLDDADGKEKEITLDKTAFTITTSVNPLGSATQKTVDVEVSWLGNSISLETIRFP</sequence>
<dbReference type="AlphaFoldDB" id="A0A1V1PBQ0"/>
<dbReference type="EMBL" id="ATBP01000174">
    <property type="protein sequence ID" value="ETR72193.1"/>
    <property type="molecule type" value="Genomic_DNA"/>
</dbReference>
<dbReference type="Proteomes" id="UP000189670">
    <property type="component" value="Unassembled WGS sequence"/>
</dbReference>
<gene>
    <name evidence="1" type="ORF">OMM_07654</name>
</gene>
<protein>
    <recommendedName>
        <fullName evidence="3">Type IV pilus assembly protein PilV</fullName>
    </recommendedName>
</protein>
<accession>A0A1V1PBQ0</accession>
<organism evidence="1 2">
    <name type="scientific">Candidatus Magnetoglobus multicellularis str. Araruama</name>
    <dbReference type="NCBI Taxonomy" id="890399"/>
    <lineage>
        <taxon>Bacteria</taxon>
        <taxon>Pseudomonadati</taxon>
        <taxon>Thermodesulfobacteriota</taxon>
        <taxon>Desulfobacteria</taxon>
        <taxon>Desulfobacterales</taxon>
        <taxon>Desulfobacteraceae</taxon>
        <taxon>Candidatus Magnetoglobus</taxon>
    </lineage>
</organism>
<name>A0A1V1PBQ0_9BACT</name>
<reference evidence="2" key="1">
    <citation type="submission" date="2012-11" db="EMBL/GenBank/DDBJ databases">
        <authorList>
            <person name="Lucero-Rivera Y.E."/>
            <person name="Tovar-Ramirez D."/>
        </authorList>
    </citation>
    <scope>NUCLEOTIDE SEQUENCE [LARGE SCALE GENOMIC DNA]</scope>
    <source>
        <strain evidence="2">Araruama</strain>
    </source>
</reference>
<evidence type="ECO:0000313" key="2">
    <source>
        <dbReference type="Proteomes" id="UP000189670"/>
    </source>
</evidence>